<protein>
    <recommendedName>
        <fullName evidence="1">Rhodanese domain-containing protein</fullName>
    </recommendedName>
</protein>
<dbReference type="InterPro" id="IPR036873">
    <property type="entry name" value="Rhodanese-like_dom_sf"/>
</dbReference>
<proteinExistence type="predicted"/>
<feature type="domain" description="Rhodanese" evidence="1">
    <location>
        <begin position="52"/>
        <end position="157"/>
    </location>
</feature>
<dbReference type="CDD" id="cd00158">
    <property type="entry name" value="RHOD"/>
    <property type="match status" value="1"/>
</dbReference>
<dbReference type="PANTHER" id="PTHR44542:SF14">
    <property type="entry name" value="PROTEIN HIGH ARSENIC CONTENT 1, MITOCHONDRIAL-RELATED"/>
    <property type="match status" value="1"/>
</dbReference>
<dbReference type="InterPro" id="IPR044684">
    <property type="entry name" value="STR17/STR18/HARC1-like"/>
</dbReference>
<evidence type="ECO:0000313" key="2">
    <source>
        <dbReference type="EMBL" id="CAD8595144.1"/>
    </source>
</evidence>
<dbReference type="SMART" id="SM00450">
    <property type="entry name" value="RHOD"/>
    <property type="match status" value="1"/>
</dbReference>
<accession>A0A7S0KZR6</accession>
<evidence type="ECO:0000259" key="1">
    <source>
        <dbReference type="PROSITE" id="PS50206"/>
    </source>
</evidence>
<dbReference type="PANTHER" id="PTHR44542">
    <property type="entry name" value="THIOSULFATE SULFURTRANSFERASE 18"/>
    <property type="match status" value="1"/>
</dbReference>
<gene>
    <name evidence="2" type="ORF">MSP1404_LOCUS12549</name>
</gene>
<dbReference type="AlphaFoldDB" id="A0A7S0KZR6"/>
<sequence length="189" mass="20879">MAAMSASSVTFKTAVAPRMRCRAAKLTRATRGSVATRASVVKISVNEVKDHLDRGFVLVDIRDPDEARETGYKSSWKNIVLAAMDEDGRIHMNPNFLAQIRQEFPNTMSRILIACDDGTTRSEKAAAAIVEKCGYTQCKVIEGGVDAYLKAYPLTQADKVKWKMRPEIGEDLSVLVSGVDTRQAGQKYY</sequence>
<organism evidence="2">
    <name type="scientific">Micromonas pusilla</name>
    <name type="common">Picoplanktonic green alga</name>
    <name type="synonym">Chromulina pusilla</name>
    <dbReference type="NCBI Taxonomy" id="38833"/>
    <lineage>
        <taxon>Eukaryota</taxon>
        <taxon>Viridiplantae</taxon>
        <taxon>Chlorophyta</taxon>
        <taxon>Mamiellophyceae</taxon>
        <taxon>Mamiellales</taxon>
        <taxon>Mamiellaceae</taxon>
        <taxon>Micromonas</taxon>
    </lineage>
</organism>
<dbReference type="PROSITE" id="PS50206">
    <property type="entry name" value="RHODANESE_3"/>
    <property type="match status" value="1"/>
</dbReference>
<dbReference type="GO" id="GO:0003824">
    <property type="term" value="F:catalytic activity"/>
    <property type="evidence" value="ECO:0007669"/>
    <property type="project" value="InterPro"/>
</dbReference>
<dbReference type="EMBL" id="HBEV01016083">
    <property type="protein sequence ID" value="CAD8595144.1"/>
    <property type="molecule type" value="Transcribed_RNA"/>
</dbReference>
<dbReference type="SUPFAM" id="SSF52821">
    <property type="entry name" value="Rhodanese/Cell cycle control phosphatase"/>
    <property type="match status" value="1"/>
</dbReference>
<dbReference type="Gene3D" id="3.40.250.10">
    <property type="entry name" value="Rhodanese-like domain"/>
    <property type="match status" value="1"/>
</dbReference>
<dbReference type="Pfam" id="PF00581">
    <property type="entry name" value="Rhodanese"/>
    <property type="match status" value="1"/>
</dbReference>
<name>A0A7S0KZR6_MICPS</name>
<dbReference type="InterPro" id="IPR001763">
    <property type="entry name" value="Rhodanese-like_dom"/>
</dbReference>
<reference evidence="2" key="1">
    <citation type="submission" date="2021-01" db="EMBL/GenBank/DDBJ databases">
        <authorList>
            <person name="Corre E."/>
            <person name="Pelletier E."/>
            <person name="Niang G."/>
            <person name="Scheremetjew M."/>
            <person name="Finn R."/>
            <person name="Kale V."/>
            <person name="Holt S."/>
            <person name="Cochrane G."/>
            <person name="Meng A."/>
            <person name="Brown T."/>
            <person name="Cohen L."/>
        </authorList>
    </citation>
    <scope>NUCLEOTIDE SEQUENCE</scope>
    <source>
        <strain evidence="2">CCMP494</strain>
    </source>
</reference>